<dbReference type="InterPro" id="IPR016195">
    <property type="entry name" value="Pol/histidinol_Pase-like"/>
</dbReference>
<dbReference type="GO" id="GO:0004725">
    <property type="term" value="F:protein tyrosine phosphatase activity"/>
    <property type="evidence" value="ECO:0007669"/>
    <property type="project" value="UniProtKB-EC"/>
</dbReference>
<dbReference type="Gene3D" id="3.20.20.140">
    <property type="entry name" value="Metal-dependent hydrolases"/>
    <property type="match status" value="1"/>
</dbReference>
<evidence type="ECO:0000256" key="1">
    <source>
        <dbReference type="ARBA" id="ARBA00005750"/>
    </source>
</evidence>
<evidence type="ECO:0000256" key="4">
    <source>
        <dbReference type="ARBA" id="ARBA00051722"/>
    </source>
</evidence>
<accession>A0A0A2GR48</accession>
<proteinExistence type="inferred from homology"/>
<evidence type="ECO:0000313" key="5">
    <source>
        <dbReference type="EMBL" id="KGO05707.1"/>
    </source>
</evidence>
<dbReference type="GO" id="GO:0030145">
    <property type="term" value="F:manganese ion binding"/>
    <property type="evidence" value="ECO:0007669"/>
    <property type="project" value="InterPro"/>
</dbReference>
<dbReference type="AlphaFoldDB" id="A0A0A2GR48"/>
<dbReference type="InterPro" id="IPR016667">
    <property type="entry name" value="Caps_polysacc_synth_CpsB/CapC"/>
</dbReference>
<dbReference type="PANTHER" id="PTHR39181">
    <property type="entry name" value="TYROSINE-PROTEIN PHOSPHATASE YWQE"/>
    <property type="match status" value="1"/>
</dbReference>
<dbReference type="PATRIC" id="fig|1300343.5.peg.2191"/>
<dbReference type="EMBL" id="JSAQ01000001">
    <property type="protein sequence ID" value="KGO05707.1"/>
    <property type="molecule type" value="Genomic_DNA"/>
</dbReference>
<dbReference type="OrthoDB" id="9788539at2"/>
<evidence type="ECO:0000256" key="2">
    <source>
        <dbReference type="ARBA" id="ARBA00013064"/>
    </source>
</evidence>
<evidence type="ECO:0000256" key="3">
    <source>
        <dbReference type="ARBA" id="ARBA00022801"/>
    </source>
</evidence>
<comment type="caution">
    <text evidence="5">The sequence shown here is derived from an EMBL/GenBank/DDBJ whole genome shotgun (WGS) entry which is preliminary data.</text>
</comment>
<sequence>MFGLFNNKISFLEIWSGTPEMHCHVLPGIDDGAKTPNQSEELLKKYAALGCTKIIATPHTMAGIYDNTPEIIKSAYENISDKQDIALSYSSEYMLDENFSKLLEEGNIIPLYEKYVLVEMSFFQPPENLFEIIYKIGTLGYIPVMAHPERYAYYHKRFDIYKEFKQKGCLLQLNALSLTPHYGEGVQKIAFKLLSENLYDYIGTDTHRIDHLEKVRNFKIPKKYQENLQTICDFTRNEIL</sequence>
<reference evidence="5 6" key="1">
    <citation type="submission" date="2014-10" db="EMBL/GenBank/DDBJ databases">
        <title>Draft genome sequence of the proteorhodopsin-containing marine bacterium Dokdonia donghaensis.</title>
        <authorList>
            <person name="Gomez-Consarnau L."/>
            <person name="Gonzalez J.M."/>
            <person name="Riedel T."/>
            <person name="Jaenicke S."/>
            <person name="Wagner-Doebler I."/>
            <person name="Fuhrman J.A."/>
        </authorList>
    </citation>
    <scope>NUCLEOTIDE SEQUENCE [LARGE SCALE GENOMIC DNA]</scope>
    <source>
        <strain evidence="5 6">DSW-1</strain>
    </source>
</reference>
<organism evidence="5 6">
    <name type="scientific">Dokdonia donghaensis DSW-1</name>
    <dbReference type="NCBI Taxonomy" id="1300343"/>
    <lineage>
        <taxon>Bacteria</taxon>
        <taxon>Pseudomonadati</taxon>
        <taxon>Bacteroidota</taxon>
        <taxon>Flavobacteriia</taxon>
        <taxon>Flavobacteriales</taxon>
        <taxon>Flavobacteriaceae</taxon>
        <taxon>Dokdonia</taxon>
    </lineage>
</organism>
<dbReference type="PIRSF" id="PIRSF016557">
    <property type="entry name" value="Caps_synth_CpsB"/>
    <property type="match status" value="1"/>
</dbReference>
<comment type="catalytic activity">
    <reaction evidence="4">
        <text>O-phospho-L-tyrosyl-[protein] + H2O = L-tyrosyl-[protein] + phosphate</text>
        <dbReference type="Rhea" id="RHEA:10684"/>
        <dbReference type="Rhea" id="RHEA-COMP:10136"/>
        <dbReference type="Rhea" id="RHEA-COMP:20101"/>
        <dbReference type="ChEBI" id="CHEBI:15377"/>
        <dbReference type="ChEBI" id="CHEBI:43474"/>
        <dbReference type="ChEBI" id="CHEBI:46858"/>
        <dbReference type="ChEBI" id="CHEBI:61978"/>
        <dbReference type="EC" id="3.1.3.48"/>
    </reaction>
</comment>
<gene>
    <name evidence="5" type="ORF">NV36_01805</name>
</gene>
<comment type="similarity">
    <text evidence="1">Belongs to the metallo-dependent hydrolases superfamily. CpsB/CapC family.</text>
</comment>
<dbReference type="Pfam" id="PF19567">
    <property type="entry name" value="CpsB_CapC"/>
    <property type="match status" value="1"/>
</dbReference>
<evidence type="ECO:0000313" key="6">
    <source>
        <dbReference type="Proteomes" id="UP000030140"/>
    </source>
</evidence>
<dbReference type="Proteomes" id="UP000030140">
    <property type="component" value="Unassembled WGS sequence"/>
</dbReference>
<protein>
    <recommendedName>
        <fullName evidence="2">protein-tyrosine-phosphatase</fullName>
        <ecNumber evidence="2">3.1.3.48</ecNumber>
    </recommendedName>
</protein>
<dbReference type="SUPFAM" id="SSF89550">
    <property type="entry name" value="PHP domain-like"/>
    <property type="match status" value="1"/>
</dbReference>
<dbReference type="RefSeq" id="WP_035324746.1">
    <property type="nucleotide sequence ID" value="NZ_CP015125.1"/>
</dbReference>
<keyword evidence="6" id="KW-1185">Reference proteome</keyword>
<dbReference type="PANTHER" id="PTHR39181:SF1">
    <property type="entry name" value="TYROSINE-PROTEIN PHOSPHATASE YWQE"/>
    <property type="match status" value="1"/>
</dbReference>
<dbReference type="EC" id="3.1.3.48" evidence="2"/>
<name>A0A0A2GR48_9FLAO</name>
<keyword evidence="3" id="KW-0378">Hydrolase</keyword>
<dbReference type="KEGG" id="ddo:I597_2173"/>